<feature type="domain" description="Tf2-1-like SH3-like" evidence="2">
    <location>
        <begin position="45"/>
        <end position="106"/>
    </location>
</feature>
<evidence type="ECO:0000256" key="1">
    <source>
        <dbReference type="SAM" id="MobiDB-lite"/>
    </source>
</evidence>
<dbReference type="Pfam" id="PF24626">
    <property type="entry name" value="SH3_Tf2-1"/>
    <property type="match status" value="1"/>
</dbReference>
<feature type="compositionally biased region" description="Basic residues" evidence="1">
    <location>
        <begin position="184"/>
        <end position="193"/>
    </location>
</feature>
<dbReference type="AlphaFoldDB" id="A0AAW2L2E0"/>
<evidence type="ECO:0000259" key="2">
    <source>
        <dbReference type="Pfam" id="PF24626"/>
    </source>
</evidence>
<feature type="compositionally biased region" description="Polar residues" evidence="1">
    <location>
        <begin position="162"/>
        <end position="172"/>
    </location>
</feature>
<comment type="caution">
    <text evidence="3">The sequence shown here is derived from an EMBL/GenBank/DDBJ whole genome shotgun (WGS) entry which is preliminary data.</text>
</comment>
<protein>
    <recommendedName>
        <fullName evidence="2">Tf2-1-like SH3-like domain-containing protein</fullName>
    </recommendedName>
</protein>
<dbReference type="EMBL" id="JACGWJ010000026">
    <property type="protein sequence ID" value="KAL0313400.1"/>
    <property type="molecule type" value="Genomic_DNA"/>
</dbReference>
<dbReference type="InterPro" id="IPR056924">
    <property type="entry name" value="SH3_Tf2-1"/>
</dbReference>
<sequence length="199" mass="22506">MSWPSSNQTAPDVLTVVKYHLARTRQCMKASADHYCHEHIFAARDWVLLCLQPYGQRLVHRSVSHKLGRRYFGPFYVLCWIGALAYELELSIGARIHPHVSLLKPFNGDPTGQDEADASWVSLADFHAAHLDFDLVCKVQLDDGSIDKAQSSDRPVNRVAEPNSTPHTQETGPTGDIRGPYLRRSTRPTKKPTHLLDYY</sequence>
<reference evidence="3" key="2">
    <citation type="journal article" date="2024" name="Plant">
        <title>Genomic evolution and insights into agronomic trait innovations of Sesamum species.</title>
        <authorList>
            <person name="Miao H."/>
            <person name="Wang L."/>
            <person name="Qu L."/>
            <person name="Liu H."/>
            <person name="Sun Y."/>
            <person name="Le M."/>
            <person name="Wang Q."/>
            <person name="Wei S."/>
            <person name="Zheng Y."/>
            <person name="Lin W."/>
            <person name="Duan Y."/>
            <person name="Cao H."/>
            <person name="Xiong S."/>
            <person name="Wang X."/>
            <person name="Wei L."/>
            <person name="Li C."/>
            <person name="Ma Q."/>
            <person name="Ju M."/>
            <person name="Zhao R."/>
            <person name="Li G."/>
            <person name="Mu C."/>
            <person name="Tian Q."/>
            <person name="Mei H."/>
            <person name="Zhang T."/>
            <person name="Gao T."/>
            <person name="Zhang H."/>
        </authorList>
    </citation>
    <scope>NUCLEOTIDE SEQUENCE</scope>
    <source>
        <strain evidence="3">G02</strain>
    </source>
</reference>
<reference evidence="3" key="1">
    <citation type="submission" date="2020-06" db="EMBL/GenBank/DDBJ databases">
        <authorList>
            <person name="Li T."/>
            <person name="Hu X."/>
            <person name="Zhang T."/>
            <person name="Song X."/>
            <person name="Zhang H."/>
            <person name="Dai N."/>
            <person name="Sheng W."/>
            <person name="Hou X."/>
            <person name="Wei L."/>
        </authorList>
    </citation>
    <scope>NUCLEOTIDE SEQUENCE</scope>
    <source>
        <strain evidence="3">G02</strain>
        <tissue evidence="3">Leaf</tissue>
    </source>
</reference>
<feature type="region of interest" description="Disordered" evidence="1">
    <location>
        <begin position="147"/>
        <end position="199"/>
    </location>
</feature>
<organism evidence="3">
    <name type="scientific">Sesamum radiatum</name>
    <name type="common">Black benniseed</name>
    <dbReference type="NCBI Taxonomy" id="300843"/>
    <lineage>
        <taxon>Eukaryota</taxon>
        <taxon>Viridiplantae</taxon>
        <taxon>Streptophyta</taxon>
        <taxon>Embryophyta</taxon>
        <taxon>Tracheophyta</taxon>
        <taxon>Spermatophyta</taxon>
        <taxon>Magnoliopsida</taxon>
        <taxon>eudicotyledons</taxon>
        <taxon>Gunneridae</taxon>
        <taxon>Pentapetalae</taxon>
        <taxon>asterids</taxon>
        <taxon>lamiids</taxon>
        <taxon>Lamiales</taxon>
        <taxon>Pedaliaceae</taxon>
        <taxon>Sesamum</taxon>
    </lineage>
</organism>
<accession>A0AAW2L2E0</accession>
<proteinExistence type="predicted"/>
<name>A0AAW2L2E0_SESRA</name>
<evidence type="ECO:0000313" key="3">
    <source>
        <dbReference type="EMBL" id="KAL0313400.1"/>
    </source>
</evidence>
<gene>
    <name evidence="3" type="ORF">Sradi_5739300</name>
</gene>